<dbReference type="SUPFAM" id="SSF54637">
    <property type="entry name" value="Thioesterase/thiol ester dehydrase-isomerase"/>
    <property type="match status" value="1"/>
</dbReference>
<dbReference type="Proteomes" id="UP001597068">
    <property type="component" value="Unassembled WGS sequence"/>
</dbReference>
<dbReference type="Pfam" id="PF13622">
    <property type="entry name" value="4HBT_3"/>
    <property type="match status" value="1"/>
</dbReference>
<dbReference type="InterPro" id="IPR029069">
    <property type="entry name" value="HotDog_dom_sf"/>
</dbReference>
<keyword evidence="4" id="KW-1185">Reference proteome</keyword>
<gene>
    <name evidence="3" type="ORF">ACFQ04_12010</name>
</gene>
<dbReference type="InterPro" id="IPR049449">
    <property type="entry name" value="TesB_ACOT8-like_N"/>
</dbReference>
<accession>A0ABW3G8I2</accession>
<dbReference type="Gene3D" id="2.40.160.210">
    <property type="entry name" value="Acyl-CoA thioesterase, double hotdog domain"/>
    <property type="match status" value="1"/>
</dbReference>
<sequence length="271" mass="29463">MTHFFDVDHTDDGPRYRATEISLSGWGPDHVAGPAVTGLLAQVLDDDQGVDGFTPGRITVELLRPFRTGPTTVRTEVVRTGRRIIVCHAEAVQGDRVVAIATAVQYRRTQNAYGERWRPDLEIPAPPSFDAAPSERVAWYHSDSAGWTADLADHRNADRFSAWWRPPQVTAGREPGPYARVAMVAEWTSLVTNVGTNWVPYINGDLTIALTRLPESEWVGVQAMSHTDADGIAVGTSTLADEHGVIGSGMITAIANEHPDMAKSSVPSDRG</sequence>
<reference evidence="4" key="1">
    <citation type="journal article" date="2019" name="Int. J. Syst. Evol. Microbiol.">
        <title>The Global Catalogue of Microorganisms (GCM) 10K type strain sequencing project: providing services to taxonomists for standard genome sequencing and annotation.</title>
        <authorList>
            <consortium name="The Broad Institute Genomics Platform"/>
            <consortium name="The Broad Institute Genome Sequencing Center for Infectious Disease"/>
            <person name="Wu L."/>
            <person name="Ma J."/>
        </authorList>
    </citation>
    <scope>NUCLEOTIDE SEQUENCE [LARGE SCALE GENOMIC DNA]</scope>
    <source>
        <strain evidence="4">CCUG 50873</strain>
    </source>
</reference>
<dbReference type="RefSeq" id="WP_253645669.1">
    <property type="nucleotide sequence ID" value="NZ_BAAAMO010000002.1"/>
</dbReference>
<protein>
    <submittedName>
        <fullName evidence="3">Thioesterase family protein</fullName>
    </submittedName>
</protein>
<dbReference type="InterPro" id="IPR049450">
    <property type="entry name" value="ACOT8-like_C"/>
</dbReference>
<dbReference type="InterPro" id="IPR042171">
    <property type="entry name" value="Acyl-CoA_hotdog"/>
</dbReference>
<organism evidence="3 4">
    <name type="scientific">Williamsia deligens</name>
    <dbReference type="NCBI Taxonomy" id="321325"/>
    <lineage>
        <taxon>Bacteria</taxon>
        <taxon>Bacillati</taxon>
        <taxon>Actinomycetota</taxon>
        <taxon>Actinomycetes</taxon>
        <taxon>Mycobacteriales</taxon>
        <taxon>Nocardiaceae</taxon>
        <taxon>Williamsia</taxon>
    </lineage>
</organism>
<comment type="caution">
    <text evidence="3">The sequence shown here is derived from an EMBL/GenBank/DDBJ whole genome shotgun (WGS) entry which is preliminary data.</text>
</comment>
<dbReference type="EMBL" id="JBHTIL010000001">
    <property type="protein sequence ID" value="MFD0926458.1"/>
    <property type="molecule type" value="Genomic_DNA"/>
</dbReference>
<feature type="domain" description="Acyl-CoA thioesterase-like C-terminal" evidence="2">
    <location>
        <begin position="126"/>
        <end position="248"/>
    </location>
</feature>
<dbReference type="Pfam" id="PF20789">
    <property type="entry name" value="4HBT_3C"/>
    <property type="match status" value="1"/>
</dbReference>
<evidence type="ECO:0000313" key="3">
    <source>
        <dbReference type="EMBL" id="MFD0926458.1"/>
    </source>
</evidence>
<name>A0ABW3G8I2_9NOCA</name>
<evidence type="ECO:0000259" key="1">
    <source>
        <dbReference type="Pfam" id="PF13622"/>
    </source>
</evidence>
<feature type="domain" description="Acyl-CoA thioesterase-like N-terminal HotDog" evidence="1">
    <location>
        <begin position="25"/>
        <end position="104"/>
    </location>
</feature>
<evidence type="ECO:0000259" key="2">
    <source>
        <dbReference type="Pfam" id="PF20789"/>
    </source>
</evidence>
<evidence type="ECO:0000313" key="4">
    <source>
        <dbReference type="Proteomes" id="UP001597068"/>
    </source>
</evidence>
<proteinExistence type="predicted"/>